<protein>
    <submittedName>
        <fullName evidence="4">DUF4136 domain-containing protein</fullName>
    </submittedName>
</protein>
<dbReference type="Proteomes" id="UP001462640">
    <property type="component" value="Unassembled WGS sequence"/>
</dbReference>
<feature type="domain" description="DUF4136" evidence="3">
    <location>
        <begin position="33"/>
        <end position="185"/>
    </location>
</feature>
<name>A0ABV0GDI3_9BURK</name>
<dbReference type="InterPro" id="IPR025411">
    <property type="entry name" value="DUF4136"/>
</dbReference>
<dbReference type="Gene3D" id="3.30.160.670">
    <property type="match status" value="1"/>
</dbReference>
<proteinExistence type="predicted"/>
<evidence type="ECO:0000256" key="1">
    <source>
        <dbReference type="SAM" id="MobiDB-lite"/>
    </source>
</evidence>
<feature type="chain" id="PRO_5045767094" evidence="2">
    <location>
        <begin position="29"/>
        <end position="203"/>
    </location>
</feature>
<comment type="caution">
    <text evidence="4">The sequence shown here is derived from an EMBL/GenBank/DDBJ whole genome shotgun (WGS) entry which is preliminary data.</text>
</comment>
<evidence type="ECO:0000313" key="4">
    <source>
        <dbReference type="EMBL" id="MEO3713101.1"/>
    </source>
</evidence>
<reference evidence="4 5" key="1">
    <citation type="submission" date="2024-05" db="EMBL/GenBank/DDBJ databases">
        <title>Roseateles sp. 2.12 16S ribosomal RNA gene Genome sequencing and assembly.</title>
        <authorList>
            <person name="Woo H."/>
        </authorList>
    </citation>
    <scope>NUCLEOTIDE SEQUENCE [LARGE SCALE GENOMIC DNA]</scope>
    <source>
        <strain evidence="4 5">2.12</strain>
    </source>
</reference>
<organism evidence="4 5">
    <name type="scientific">Roseateles flavus</name>
    <dbReference type="NCBI Taxonomy" id="3149041"/>
    <lineage>
        <taxon>Bacteria</taxon>
        <taxon>Pseudomonadati</taxon>
        <taxon>Pseudomonadota</taxon>
        <taxon>Betaproteobacteria</taxon>
        <taxon>Burkholderiales</taxon>
        <taxon>Sphaerotilaceae</taxon>
        <taxon>Roseateles</taxon>
    </lineage>
</organism>
<keyword evidence="5" id="KW-1185">Reference proteome</keyword>
<feature type="region of interest" description="Disordered" evidence="1">
    <location>
        <begin position="183"/>
        <end position="203"/>
    </location>
</feature>
<feature type="signal peptide" evidence="2">
    <location>
        <begin position="1"/>
        <end position="28"/>
    </location>
</feature>
<dbReference type="PROSITE" id="PS51257">
    <property type="entry name" value="PROKAR_LIPOPROTEIN"/>
    <property type="match status" value="1"/>
</dbReference>
<accession>A0ABV0GDI3</accession>
<evidence type="ECO:0000256" key="2">
    <source>
        <dbReference type="SAM" id="SignalP"/>
    </source>
</evidence>
<evidence type="ECO:0000313" key="5">
    <source>
        <dbReference type="Proteomes" id="UP001462640"/>
    </source>
</evidence>
<sequence>MDRSHWMLGFAASALLGLSACSSTYVVSADVSSFGSWPEGRKPASYAFDRLPSQQQESERQAALEAAAAAALGKAGFRPAADAKSADVLVSIGMSVNANDRAPWDDPLWWRWHGSYGGWRYGSYWRGGLGPLWMEPRYERGVALLLRDRSSGEPLYEARASNEGMTQGDSRLPGALFDAAMSDFPRTEPKPHRVSVQVSREAP</sequence>
<evidence type="ECO:0000259" key="3">
    <source>
        <dbReference type="Pfam" id="PF13590"/>
    </source>
</evidence>
<keyword evidence="2" id="KW-0732">Signal</keyword>
<dbReference type="EMBL" id="JBDPZC010000004">
    <property type="protein sequence ID" value="MEO3713101.1"/>
    <property type="molecule type" value="Genomic_DNA"/>
</dbReference>
<gene>
    <name evidence="4" type="ORF">ABDJ40_10030</name>
</gene>
<dbReference type="Pfam" id="PF13590">
    <property type="entry name" value="DUF4136"/>
    <property type="match status" value="1"/>
</dbReference>
<dbReference type="RefSeq" id="WP_347609257.1">
    <property type="nucleotide sequence ID" value="NZ_JBDPZC010000004.1"/>
</dbReference>